<dbReference type="KEGG" id="nps:KRR39_20670"/>
<feature type="region of interest" description="Disordered" evidence="1">
    <location>
        <begin position="23"/>
        <end position="48"/>
    </location>
</feature>
<feature type="compositionally biased region" description="Low complexity" evidence="1">
    <location>
        <begin position="36"/>
        <end position="48"/>
    </location>
</feature>
<dbReference type="PROSITE" id="PS51257">
    <property type="entry name" value="PROKAR_LIPOPROTEIN"/>
    <property type="match status" value="1"/>
</dbReference>
<feature type="signal peptide" evidence="2">
    <location>
        <begin position="1"/>
        <end position="21"/>
    </location>
</feature>
<feature type="chain" id="PRO_5038909642" evidence="2">
    <location>
        <begin position="22"/>
        <end position="151"/>
    </location>
</feature>
<dbReference type="EMBL" id="CP077062">
    <property type="protein sequence ID" value="QWZ07775.1"/>
    <property type="molecule type" value="Genomic_DNA"/>
</dbReference>
<keyword evidence="4" id="KW-1185">Reference proteome</keyword>
<keyword evidence="2" id="KW-0732">Signal</keyword>
<organism evidence="3 4">
    <name type="scientific">Nocardioides panacis</name>
    <dbReference type="NCBI Taxonomy" id="2849501"/>
    <lineage>
        <taxon>Bacteria</taxon>
        <taxon>Bacillati</taxon>
        <taxon>Actinomycetota</taxon>
        <taxon>Actinomycetes</taxon>
        <taxon>Propionibacteriales</taxon>
        <taxon>Nocardioidaceae</taxon>
        <taxon>Nocardioides</taxon>
    </lineage>
</organism>
<proteinExistence type="predicted"/>
<evidence type="ECO:0000256" key="2">
    <source>
        <dbReference type="SAM" id="SignalP"/>
    </source>
</evidence>
<dbReference type="RefSeq" id="WP_216939285.1">
    <property type="nucleotide sequence ID" value="NZ_CP077062.1"/>
</dbReference>
<evidence type="ECO:0000313" key="4">
    <source>
        <dbReference type="Proteomes" id="UP000683575"/>
    </source>
</evidence>
<gene>
    <name evidence="3" type="ORF">KRR39_20670</name>
</gene>
<sequence>MSPVRVVGLLAGLLAAGTSLGGCSAPAARPAPDPALGPVGPSTPTPGSTAVFDCGTVDVRDLHGVGADRRRTALDRAAGCVRDALAAGRPARFVRVGGDAGRPTRSTYLVTGRGELSVSVEQDGRTRVRRCTNATGLSLLGTCSRDPGPGS</sequence>
<evidence type="ECO:0000313" key="3">
    <source>
        <dbReference type="EMBL" id="QWZ07775.1"/>
    </source>
</evidence>
<name>A0A975XZU3_9ACTN</name>
<protein>
    <submittedName>
        <fullName evidence="3">Uncharacterized protein</fullName>
    </submittedName>
</protein>
<evidence type="ECO:0000256" key="1">
    <source>
        <dbReference type="SAM" id="MobiDB-lite"/>
    </source>
</evidence>
<dbReference type="AlphaFoldDB" id="A0A975XZU3"/>
<reference evidence="3" key="1">
    <citation type="submission" date="2021-06" db="EMBL/GenBank/DDBJ databases">
        <title>Complete genome sequence of Nocardioides sp. G188.</title>
        <authorList>
            <person name="Im W.-T."/>
        </authorList>
    </citation>
    <scope>NUCLEOTIDE SEQUENCE</scope>
    <source>
        <strain evidence="3">G188</strain>
    </source>
</reference>
<dbReference type="Proteomes" id="UP000683575">
    <property type="component" value="Chromosome"/>
</dbReference>
<accession>A0A975XZU3</accession>